<feature type="domain" description="Aminoacyl-transfer RNA synthetases class-II family profile" evidence="11">
    <location>
        <begin position="48"/>
        <end position="468"/>
    </location>
</feature>
<dbReference type="PANTHER" id="PTHR42753">
    <property type="entry name" value="MITOCHONDRIAL RIBOSOME PROTEIN L39/PROLYL-TRNA LIGASE FAMILY MEMBER"/>
    <property type="match status" value="1"/>
</dbReference>
<keyword evidence="7 10" id="KW-0648">Protein biosynthesis</keyword>
<sequence>MRLSKLVGKRVKEAPKDAQSASHIFLMRGGYIRPVSTGIYTLLPLAKRMTTKIENIIREEMEAVDCQEIMMPVVNPAEIWQESGRYDSVDQSLLRFKDRNQKDMVLAMTHEEAVCHMARTEITSYKQLPASVYQIQTKYRDEARARAGLIRVREFTMKDAYSFHDSEKCLSDYYDRVHQAYERIFERVGLSDCVSIESDAGMIGGSLSHEFMAISDIGEDTLFLSPDRQYKANREIATAKLVYKKEEAQELEKVHTPTQKTIEEVSKFLGVAESDTAKAVFYASASIEDKVILCIIRGDLEVNETKLGNHLSCGDLVAANDEQILAAGSVPGFAAPMGLNKDKVIIVADPSALESSNLVVGANEAAYHYKNFNWERDFDGEADIIDVATVREGDPCPVTGEPLEMLKGIEVGNIFQLGTKYSDSMGVRYLDKNGKAQIPTMGCYGIGVGRALASVCEQRNDKWGPVWPISIAPYQVHVIALTGGQPEIKEEAEELYKNLQKEGIEVIFDDRDPKPGFAFNDADLIGVPLRLIISKKSMAQDSYEFKTRDGSEKELIPKAEAFEFIVNRVKAELNKFK</sequence>
<dbReference type="Gene3D" id="3.40.50.800">
    <property type="entry name" value="Anticodon-binding domain"/>
    <property type="match status" value="1"/>
</dbReference>
<dbReference type="PROSITE" id="PS50862">
    <property type="entry name" value="AA_TRNA_LIGASE_II"/>
    <property type="match status" value="1"/>
</dbReference>
<dbReference type="InterPro" id="IPR045864">
    <property type="entry name" value="aa-tRNA-synth_II/BPL/LPL"/>
</dbReference>
<dbReference type="OrthoDB" id="9809052at2"/>
<evidence type="ECO:0000256" key="1">
    <source>
        <dbReference type="ARBA" id="ARBA00004496"/>
    </source>
</evidence>
<dbReference type="InterPro" id="IPR007214">
    <property type="entry name" value="YbaK/aa-tRNA-synth-assoc-dom"/>
</dbReference>
<evidence type="ECO:0000256" key="5">
    <source>
        <dbReference type="ARBA" id="ARBA00022741"/>
    </source>
</evidence>
<dbReference type="GO" id="GO:0002161">
    <property type="term" value="F:aminoacyl-tRNA deacylase activity"/>
    <property type="evidence" value="ECO:0007669"/>
    <property type="project" value="InterPro"/>
</dbReference>
<dbReference type="EMBL" id="ABCK01000016">
    <property type="protein sequence ID" value="EDM26454.1"/>
    <property type="molecule type" value="Genomic_DNA"/>
</dbReference>
<keyword evidence="13" id="KW-1185">Reference proteome</keyword>
<dbReference type="HAMAP" id="MF_01569">
    <property type="entry name" value="Pro_tRNA_synth_type1"/>
    <property type="match status" value="1"/>
</dbReference>
<comment type="domain">
    <text evidence="10">Consists of three domains: the N-terminal catalytic domain, the editing domain and the C-terminal anticodon-binding domain.</text>
</comment>
<reference evidence="12 13" key="1">
    <citation type="journal article" date="2010" name="J. Bacteriol.">
        <title>Genome sequence of Lentisphaera araneosa HTCC2155T, the type species of the order Lentisphaerales in the phylum Lentisphaerae.</title>
        <authorList>
            <person name="Thrash J.C."/>
            <person name="Cho J.C."/>
            <person name="Vergin K.L."/>
            <person name="Morris R.M."/>
            <person name="Giovannoni S.J."/>
        </authorList>
    </citation>
    <scope>NUCLEOTIDE SEQUENCE [LARGE SCALE GENOMIC DNA]</scope>
    <source>
        <strain evidence="12 13">HTCC2155</strain>
    </source>
</reference>
<evidence type="ECO:0000259" key="11">
    <source>
        <dbReference type="PROSITE" id="PS50862"/>
    </source>
</evidence>
<dbReference type="AlphaFoldDB" id="A6DPF8"/>
<comment type="subcellular location">
    <subcellularLocation>
        <location evidence="1 10">Cytoplasm</location>
    </subcellularLocation>
</comment>
<dbReference type="Pfam" id="PF00587">
    <property type="entry name" value="tRNA-synt_2b"/>
    <property type="match status" value="1"/>
</dbReference>
<name>A6DPF8_9BACT</name>
<dbReference type="SUPFAM" id="SSF55681">
    <property type="entry name" value="Class II aaRS and biotin synthetases"/>
    <property type="match status" value="1"/>
</dbReference>
<evidence type="ECO:0000256" key="8">
    <source>
        <dbReference type="ARBA" id="ARBA00023146"/>
    </source>
</evidence>
<dbReference type="GO" id="GO:0006433">
    <property type="term" value="P:prolyl-tRNA aminoacylation"/>
    <property type="evidence" value="ECO:0007669"/>
    <property type="project" value="UniProtKB-UniRule"/>
</dbReference>
<gene>
    <name evidence="10" type="primary">proS</name>
    <name evidence="12" type="ORF">LNTAR_05749</name>
</gene>
<dbReference type="InterPro" id="IPR036621">
    <property type="entry name" value="Anticodon-bd_dom_sf"/>
</dbReference>
<dbReference type="Pfam" id="PF03129">
    <property type="entry name" value="HGTP_anticodon"/>
    <property type="match status" value="1"/>
</dbReference>
<dbReference type="EC" id="6.1.1.15" evidence="10"/>
<keyword evidence="5 10" id="KW-0547">Nucleotide-binding</keyword>
<comment type="catalytic activity">
    <reaction evidence="9 10">
        <text>tRNA(Pro) + L-proline + ATP = L-prolyl-tRNA(Pro) + AMP + diphosphate</text>
        <dbReference type="Rhea" id="RHEA:14305"/>
        <dbReference type="Rhea" id="RHEA-COMP:9700"/>
        <dbReference type="Rhea" id="RHEA-COMP:9702"/>
        <dbReference type="ChEBI" id="CHEBI:30616"/>
        <dbReference type="ChEBI" id="CHEBI:33019"/>
        <dbReference type="ChEBI" id="CHEBI:60039"/>
        <dbReference type="ChEBI" id="CHEBI:78442"/>
        <dbReference type="ChEBI" id="CHEBI:78532"/>
        <dbReference type="ChEBI" id="CHEBI:456215"/>
        <dbReference type="EC" id="6.1.1.15"/>
    </reaction>
</comment>
<dbReference type="STRING" id="313628.LNTAR_05749"/>
<dbReference type="eggNOG" id="COG0442">
    <property type="taxonomic scope" value="Bacteria"/>
</dbReference>
<evidence type="ECO:0000256" key="4">
    <source>
        <dbReference type="ARBA" id="ARBA00022598"/>
    </source>
</evidence>
<dbReference type="Pfam" id="PF04073">
    <property type="entry name" value="tRNA_edit"/>
    <property type="match status" value="1"/>
</dbReference>
<evidence type="ECO:0000256" key="3">
    <source>
        <dbReference type="ARBA" id="ARBA00022490"/>
    </source>
</evidence>
<keyword evidence="4 10" id="KW-0436">Ligase</keyword>
<proteinExistence type="inferred from homology"/>
<dbReference type="InterPro" id="IPR050062">
    <property type="entry name" value="Pro-tRNA_synthetase"/>
</dbReference>
<dbReference type="NCBIfam" id="NF006625">
    <property type="entry name" value="PRK09194.1"/>
    <property type="match status" value="1"/>
</dbReference>
<dbReference type="SUPFAM" id="SSF55826">
    <property type="entry name" value="YbaK/ProRS associated domain"/>
    <property type="match status" value="1"/>
</dbReference>
<accession>A6DPF8</accession>
<evidence type="ECO:0000256" key="10">
    <source>
        <dbReference type="HAMAP-Rule" id="MF_01569"/>
    </source>
</evidence>
<dbReference type="InterPro" id="IPR004500">
    <property type="entry name" value="Pro-tRNA-synth_IIa_bac-type"/>
</dbReference>
<organism evidence="12 13">
    <name type="scientific">Lentisphaera araneosa HTCC2155</name>
    <dbReference type="NCBI Taxonomy" id="313628"/>
    <lineage>
        <taxon>Bacteria</taxon>
        <taxon>Pseudomonadati</taxon>
        <taxon>Lentisphaerota</taxon>
        <taxon>Lentisphaeria</taxon>
        <taxon>Lentisphaerales</taxon>
        <taxon>Lentisphaeraceae</taxon>
        <taxon>Lentisphaera</taxon>
    </lineage>
</organism>
<dbReference type="InterPro" id="IPR002316">
    <property type="entry name" value="Pro-tRNA-ligase_IIa"/>
</dbReference>
<comment type="similarity">
    <text evidence="10">Belongs to the class-II aminoacyl-tRNA synthetase family. ProS type 1 subfamily.</text>
</comment>
<keyword evidence="3 10" id="KW-0963">Cytoplasm</keyword>
<dbReference type="InterPro" id="IPR004154">
    <property type="entry name" value="Anticodon-bd"/>
</dbReference>
<comment type="subunit">
    <text evidence="2 10">Homodimer.</text>
</comment>
<dbReference type="GO" id="GO:0004827">
    <property type="term" value="F:proline-tRNA ligase activity"/>
    <property type="evidence" value="ECO:0007669"/>
    <property type="project" value="UniProtKB-UniRule"/>
</dbReference>
<comment type="function">
    <text evidence="10">Catalyzes the attachment of proline to tRNA(Pro) in a two-step reaction: proline is first activated by ATP to form Pro-AMP and then transferred to the acceptor end of tRNA(Pro). As ProRS can inadvertently accommodate and process non-cognate amino acids such as alanine and cysteine, to avoid such errors it has two additional distinct editing activities against alanine. One activity is designated as 'pretransfer' editing and involves the tRNA(Pro)-independent hydrolysis of activated Ala-AMP. The other activity is designated 'posttransfer' editing and involves deacylation of mischarged Ala-tRNA(Pro). The misacylated Cys-tRNA(Pro) is not edited by ProRS.</text>
</comment>
<evidence type="ECO:0000256" key="6">
    <source>
        <dbReference type="ARBA" id="ARBA00022840"/>
    </source>
</evidence>
<evidence type="ECO:0000256" key="7">
    <source>
        <dbReference type="ARBA" id="ARBA00022917"/>
    </source>
</evidence>
<keyword evidence="6 10" id="KW-0067">ATP-binding</keyword>
<dbReference type="SUPFAM" id="SSF52954">
    <property type="entry name" value="Class II aaRS ABD-related"/>
    <property type="match status" value="1"/>
</dbReference>
<dbReference type="NCBIfam" id="TIGR00409">
    <property type="entry name" value="proS_fam_II"/>
    <property type="match status" value="1"/>
</dbReference>
<dbReference type="GO" id="GO:0005524">
    <property type="term" value="F:ATP binding"/>
    <property type="evidence" value="ECO:0007669"/>
    <property type="project" value="UniProtKB-UniRule"/>
</dbReference>
<dbReference type="InterPro" id="IPR006195">
    <property type="entry name" value="aa-tRNA-synth_II"/>
</dbReference>
<keyword evidence="8 10" id="KW-0030">Aminoacyl-tRNA synthetase</keyword>
<dbReference type="PANTHER" id="PTHR42753:SF2">
    <property type="entry name" value="PROLINE--TRNA LIGASE"/>
    <property type="match status" value="1"/>
</dbReference>
<evidence type="ECO:0000256" key="2">
    <source>
        <dbReference type="ARBA" id="ARBA00011738"/>
    </source>
</evidence>
<evidence type="ECO:0000313" key="12">
    <source>
        <dbReference type="EMBL" id="EDM26454.1"/>
    </source>
</evidence>
<dbReference type="Gene3D" id="3.90.960.10">
    <property type="entry name" value="YbaK/aminoacyl-tRNA synthetase-associated domain"/>
    <property type="match status" value="1"/>
</dbReference>
<dbReference type="InterPro" id="IPR002314">
    <property type="entry name" value="aa-tRNA-synt_IIb"/>
</dbReference>
<protein>
    <recommendedName>
        <fullName evidence="10">Proline--tRNA ligase</fullName>
        <ecNumber evidence="10">6.1.1.15</ecNumber>
    </recommendedName>
    <alternativeName>
        <fullName evidence="10">Prolyl-tRNA synthetase</fullName>
        <shortName evidence="10">ProRS</shortName>
    </alternativeName>
</protein>
<evidence type="ECO:0000256" key="9">
    <source>
        <dbReference type="ARBA" id="ARBA00047671"/>
    </source>
</evidence>
<dbReference type="Gene3D" id="3.30.930.10">
    <property type="entry name" value="Bira Bifunctional Protein, Domain 2"/>
    <property type="match status" value="2"/>
</dbReference>
<dbReference type="RefSeq" id="WP_007279740.1">
    <property type="nucleotide sequence ID" value="NZ_ABCK01000016.1"/>
</dbReference>
<dbReference type="InterPro" id="IPR044140">
    <property type="entry name" value="ProRS_anticodon_short"/>
</dbReference>
<dbReference type="PRINTS" id="PR01046">
    <property type="entry name" value="TRNASYNTHPRO"/>
</dbReference>
<dbReference type="GO" id="GO:0005829">
    <property type="term" value="C:cytosol"/>
    <property type="evidence" value="ECO:0007669"/>
    <property type="project" value="TreeGrafter"/>
</dbReference>
<dbReference type="InterPro" id="IPR036754">
    <property type="entry name" value="YbaK/aa-tRNA-synt-asso_dom_sf"/>
</dbReference>
<evidence type="ECO:0000313" key="13">
    <source>
        <dbReference type="Proteomes" id="UP000004947"/>
    </source>
</evidence>
<dbReference type="CDD" id="cd04334">
    <property type="entry name" value="ProRS-INS"/>
    <property type="match status" value="1"/>
</dbReference>
<dbReference type="Proteomes" id="UP000004947">
    <property type="component" value="Unassembled WGS sequence"/>
</dbReference>
<comment type="caution">
    <text evidence="12">The sequence shown here is derived from an EMBL/GenBank/DDBJ whole genome shotgun (WGS) entry which is preliminary data.</text>
</comment>
<dbReference type="CDD" id="cd00861">
    <property type="entry name" value="ProRS_anticodon_short"/>
    <property type="match status" value="1"/>
</dbReference>
<dbReference type="InterPro" id="IPR023717">
    <property type="entry name" value="Pro-tRNA-Synthase_IIa_type1"/>
</dbReference>